<dbReference type="GO" id="GO:0006107">
    <property type="term" value="P:oxaloacetate metabolic process"/>
    <property type="evidence" value="ECO:0007669"/>
    <property type="project" value="TreeGrafter"/>
</dbReference>
<evidence type="ECO:0000256" key="1">
    <source>
        <dbReference type="ARBA" id="ARBA00022801"/>
    </source>
</evidence>
<dbReference type="InterPro" id="IPR036526">
    <property type="entry name" value="C-N_Hydrolase_sf"/>
</dbReference>
<feature type="domain" description="CN hydrolase" evidence="2">
    <location>
        <begin position="13"/>
        <end position="251"/>
    </location>
</feature>
<sequence length="280" mass="30808">MADLPPIPKVSKFKIALCQLKVTMDKAQNIIEACKSIEDAAQKGAMLVVLPEMWNCPYSSDNFSRFAEDFNDRNTSPSFMMLSEVAHSQGITIVGGSVPERCGGRLYNTSCVFGADGKLIAKHRKVHLFDINMPGEISFKESDIFTAGDKPTVVDTDVGHIGIGICHDIRFPELSMLYASRGVHLICYPGAFNMSTGEALWELLFVATCSPARASSGSYIIWGHSTLVGPFGEIIATAGCEETTVIAEVDYSMIQLRRESLPLEKQKRGDIYKVVDYFMD</sequence>
<dbReference type="Pfam" id="PF00795">
    <property type="entry name" value="CN_hydrolase"/>
    <property type="match status" value="1"/>
</dbReference>
<dbReference type="EMBL" id="KZ305093">
    <property type="protein sequence ID" value="PIA27716.1"/>
    <property type="molecule type" value="Genomic_DNA"/>
</dbReference>
<dbReference type="InParanoid" id="A0A2G5C8Y1"/>
<dbReference type="PANTHER" id="PTHR23088">
    <property type="entry name" value="NITRILASE-RELATED"/>
    <property type="match status" value="1"/>
</dbReference>
<dbReference type="OrthoDB" id="10250282at2759"/>
<dbReference type="InterPro" id="IPR045254">
    <property type="entry name" value="Nit1/2_C-N_Hydrolase"/>
</dbReference>
<dbReference type="GO" id="GO:0050152">
    <property type="term" value="F:omega-amidase activity"/>
    <property type="evidence" value="ECO:0007669"/>
    <property type="project" value="TreeGrafter"/>
</dbReference>
<keyword evidence="1" id="KW-0378">Hydrolase</keyword>
<dbReference type="PANTHER" id="PTHR23088:SF53">
    <property type="entry name" value="OS06G0206000 PROTEIN"/>
    <property type="match status" value="1"/>
</dbReference>
<evidence type="ECO:0000313" key="4">
    <source>
        <dbReference type="Proteomes" id="UP000230069"/>
    </source>
</evidence>
<dbReference type="STRING" id="218851.A0A2G5C8Y1"/>
<dbReference type="InterPro" id="IPR003010">
    <property type="entry name" value="C-N_Hydrolase"/>
</dbReference>
<dbReference type="GO" id="GO:0006541">
    <property type="term" value="P:glutamine metabolic process"/>
    <property type="evidence" value="ECO:0007669"/>
    <property type="project" value="TreeGrafter"/>
</dbReference>
<name>A0A2G5C8Y1_AQUCA</name>
<proteinExistence type="predicted"/>
<dbReference type="GO" id="GO:0006528">
    <property type="term" value="P:asparagine metabolic process"/>
    <property type="evidence" value="ECO:0007669"/>
    <property type="project" value="TreeGrafter"/>
</dbReference>
<organism evidence="3 4">
    <name type="scientific">Aquilegia coerulea</name>
    <name type="common">Rocky mountain columbine</name>
    <dbReference type="NCBI Taxonomy" id="218851"/>
    <lineage>
        <taxon>Eukaryota</taxon>
        <taxon>Viridiplantae</taxon>
        <taxon>Streptophyta</taxon>
        <taxon>Embryophyta</taxon>
        <taxon>Tracheophyta</taxon>
        <taxon>Spermatophyta</taxon>
        <taxon>Magnoliopsida</taxon>
        <taxon>Ranunculales</taxon>
        <taxon>Ranunculaceae</taxon>
        <taxon>Thalictroideae</taxon>
        <taxon>Aquilegia</taxon>
    </lineage>
</organism>
<accession>A0A2G5C8Y1</accession>
<dbReference type="SUPFAM" id="SSF56317">
    <property type="entry name" value="Carbon-nitrogen hydrolase"/>
    <property type="match status" value="1"/>
</dbReference>
<dbReference type="PROSITE" id="PS50263">
    <property type="entry name" value="CN_HYDROLASE"/>
    <property type="match status" value="1"/>
</dbReference>
<keyword evidence="4" id="KW-1185">Reference proteome</keyword>
<protein>
    <recommendedName>
        <fullName evidence="2">CN hydrolase domain-containing protein</fullName>
    </recommendedName>
</protein>
<dbReference type="Gene3D" id="3.60.110.10">
    <property type="entry name" value="Carbon-nitrogen hydrolase"/>
    <property type="match status" value="1"/>
</dbReference>
<evidence type="ECO:0000259" key="2">
    <source>
        <dbReference type="PROSITE" id="PS50263"/>
    </source>
</evidence>
<dbReference type="GO" id="GO:0005739">
    <property type="term" value="C:mitochondrion"/>
    <property type="evidence" value="ECO:0007669"/>
    <property type="project" value="TreeGrafter"/>
</dbReference>
<gene>
    <name evidence="3" type="ORF">AQUCO_07600109v1</name>
</gene>
<dbReference type="Proteomes" id="UP000230069">
    <property type="component" value="Unassembled WGS sequence"/>
</dbReference>
<evidence type="ECO:0000313" key="3">
    <source>
        <dbReference type="EMBL" id="PIA27716.1"/>
    </source>
</evidence>
<dbReference type="CDD" id="cd07572">
    <property type="entry name" value="nit"/>
    <property type="match status" value="1"/>
</dbReference>
<dbReference type="AlphaFoldDB" id="A0A2G5C8Y1"/>
<reference evidence="3 4" key="1">
    <citation type="submission" date="2017-09" db="EMBL/GenBank/DDBJ databases">
        <title>WGS assembly of Aquilegia coerulea Goldsmith.</title>
        <authorList>
            <person name="Hodges S."/>
            <person name="Kramer E."/>
            <person name="Nordborg M."/>
            <person name="Tomkins J."/>
            <person name="Borevitz J."/>
            <person name="Derieg N."/>
            <person name="Yan J."/>
            <person name="Mihaltcheva S."/>
            <person name="Hayes R.D."/>
            <person name="Rokhsar D."/>
        </authorList>
    </citation>
    <scope>NUCLEOTIDE SEQUENCE [LARGE SCALE GENOMIC DNA]</scope>
    <source>
        <strain evidence="4">cv. Goldsmith</strain>
    </source>
</reference>